<dbReference type="InterPro" id="IPR001650">
    <property type="entry name" value="Helicase_C-like"/>
</dbReference>
<dbReference type="GO" id="GO:0009266">
    <property type="term" value="P:response to temperature stimulus"/>
    <property type="evidence" value="ECO:0007669"/>
    <property type="project" value="UniProtKB-ARBA"/>
</dbReference>
<proteinExistence type="inferred from homology"/>
<dbReference type="PROSITE" id="PS51195">
    <property type="entry name" value="Q_MOTIF"/>
    <property type="match status" value="1"/>
</dbReference>
<evidence type="ECO:0000313" key="17">
    <source>
        <dbReference type="Proteomes" id="UP000266302"/>
    </source>
</evidence>
<dbReference type="PANTHER" id="PTHR47959">
    <property type="entry name" value="ATP-DEPENDENT RNA HELICASE RHLE-RELATED"/>
    <property type="match status" value="1"/>
</dbReference>
<evidence type="ECO:0000259" key="14">
    <source>
        <dbReference type="PROSITE" id="PS51194"/>
    </source>
</evidence>
<dbReference type="GO" id="GO:0003676">
    <property type="term" value="F:nucleic acid binding"/>
    <property type="evidence" value="ECO:0007669"/>
    <property type="project" value="InterPro"/>
</dbReference>
<dbReference type="EC" id="3.6.4.13" evidence="1"/>
<feature type="compositionally biased region" description="Basic and acidic residues" evidence="12">
    <location>
        <begin position="388"/>
        <end position="423"/>
    </location>
</feature>
<dbReference type="InterPro" id="IPR014014">
    <property type="entry name" value="RNA_helicase_DEAD_Q_motif"/>
</dbReference>
<dbReference type="EMBL" id="QXJC01000001">
    <property type="protein sequence ID" value="RIE00163.1"/>
    <property type="molecule type" value="Genomic_DNA"/>
</dbReference>
<evidence type="ECO:0000256" key="6">
    <source>
        <dbReference type="ARBA" id="ARBA00022840"/>
    </source>
</evidence>
<dbReference type="Pfam" id="PF00271">
    <property type="entry name" value="Helicase_C"/>
    <property type="match status" value="1"/>
</dbReference>
<dbReference type="Proteomes" id="UP000266302">
    <property type="component" value="Unassembled WGS sequence"/>
</dbReference>
<protein>
    <recommendedName>
        <fullName evidence="9">DEAD-box ATP-dependent RNA helicase RhpA</fullName>
        <ecNumber evidence="1">3.6.4.13</ecNumber>
    </recommendedName>
</protein>
<dbReference type="PROSITE" id="PS51192">
    <property type="entry name" value="HELICASE_ATP_BIND_1"/>
    <property type="match status" value="1"/>
</dbReference>
<keyword evidence="5 11" id="KW-0347">Helicase</keyword>
<dbReference type="PROSITE" id="PS00039">
    <property type="entry name" value="DEAD_ATP_HELICASE"/>
    <property type="match status" value="1"/>
</dbReference>
<evidence type="ECO:0000256" key="3">
    <source>
        <dbReference type="ARBA" id="ARBA00022741"/>
    </source>
</evidence>
<evidence type="ECO:0000256" key="4">
    <source>
        <dbReference type="ARBA" id="ARBA00022801"/>
    </source>
</evidence>
<evidence type="ECO:0000256" key="5">
    <source>
        <dbReference type="ARBA" id="ARBA00022806"/>
    </source>
</evidence>
<dbReference type="FunFam" id="3.40.50.300:FF:000108">
    <property type="entry name" value="ATP-dependent RNA helicase RhlE"/>
    <property type="match status" value="1"/>
</dbReference>
<dbReference type="AlphaFoldDB" id="A0A398CBK7"/>
<dbReference type="RefSeq" id="WP_119108608.1">
    <property type="nucleotide sequence ID" value="NZ_QXJC01000001.1"/>
</dbReference>
<evidence type="ECO:0000256" key="11">
    <source>
        <dbReference type="RuleBase" id="RU000492"/>
    </source>
</evidence>
<dbReference type="GO" id="GO:0005524">
    <property type="term" value="F:ATP binding"/>
    <property type="evidence" value="ECO:0007669"/>
    <property type="project" value="UniProtKB-KW"/>
</dbReference>
<dbReference type="InterPro" id="IPR044742">
    <property type="entry name" value="DEAD/DEAH_RhlB"/>
</dbReference>
<dbReference type="SMART" id="SM00490">
    <property type="entry name" value="HELICc"/>
    <property type="match status" value="1"/>
</dbReference>
<keyword evidence="17" id="KW-1185">Reference proteome</keyword>
<feature type="domain" description="Helicase C-terminal" evidence="14">
    <location>
        <begin position="223"/>
        <end position="385"/>
    </location>
</feature>
<keyword evidence="3 11" id="KW-0547">Nucleotide-binding</keyword>
<dbReference type="PROSITE" id="PS51194">
    <property type="entry name" value="HELICASE_CTER"/>
    <property type="match status" value="1"/>
</dbReference>
<dbReference type="CDD" id="cd00268">
    <property type="entry name" value="DEADc"/>
    <property type="match status" value="1"/>
</dbReference>
<keyword evidence="4 11" id="KW-0378">Hydrolase</keyword>
<evidence type="ECO:0000256" key="9">
    <source>
        <dbReference type="ARBA" id="ARBA00074363"/>
    </source>
</evidence>
<dbReference type="Pfam" id="PF00270">
    <property type="entry name" value="DEAD"/>
    <property type="match status" value="1"/>
</dbReference>
<dbReference type="GO" id="GO:0016787">
    <property type="term" value="F:hydrolase activity"/>
    <property type="evidence" value="ECO:0007669"/>
    <property type="project" value="UniProtKB-KW"/>
</dbReference>
<dbReference type="CDD" id="cd18787">
    <property type="entry name" value="SF2_C_DEAD"/>
    <property type="match status" value="1"/>
</dbReference>
<evidence type="ECO:0000256" key="12">
    <source>
        <dbReference type="SAM" id="MobiDB-lite"/>
    </source>
</evidence>
<dbReference type="GO" id="GO:0042255">
    <property type="term" value="P:ribosome assembly"/>
    <property type="evidence" value="ECO:0007669"/>
    <property type="project" value="UniProtKB-ARBA"/>
</dbReference>
<evidence type="ECO:0000256" key="10">
    <source>
        <dbReference type="PROSITE-ProRule" id="PRU00552"/>
    </source>
</evidence>
<sequence length="500" mass="54979">MTSSFSNLSLAEPLARAVAEMGYESMTPIQEQAIPVVLTGQDVMGAAQTGTGKTAAFSLPLLQRLLKHESSSTSPARHPVRALVLLPTRELADQVAQQVALYAKYTKLRSTVVFGGIDMKPQTLELKKGVEILVATPGRLLDHIEAKNAVLNQVEYVVLDEADRMLDIGFLPDLQRILSYLPKQRTTLLFSATFSPEIKRLAGSYLQNPVTIEVARPNETASTVEQHFYSAGDDDKRRAIHQVLKSRGIKQAFIFVNSKLGCARLARSLEREGLKTTALHGDKSQDERLKALEAFKSGEVDLLVCTDVAARGLDIKDVPAVFNFDVPFNAEDYVHRIGRTGRAGASGLAVTLVSGSDARLVADIEKLLKTKIEIEALEYDEERPRGHFNDGRRVWQEGEGRHAAPRAPRGERPERFERPERARSGFRPAPVSRDPFFDKPYEAPQTDAAPGWEATVRPARSGASPNIKPRRKVAALFKAPAPEAAQACEPEFQEKLASSA</sequence>
<dbReference type="SMART" id="SM00487">
    <property type="entry name" value="DEXDc"/>
    <property type="match status" value="1"/>
</dbReference>
<dbReference type="GO" id="GO:0005829">
    <property type="term" value="C:cytosol"/>
    <property type="evidence" value="ECO:0007669"/>
    <property type="project" value="TreeGrafter"/>
</dbReference>
<feature type="region of interest" description="Disordered" evidence="12">
    <location>
        <begin position="388"/>
        <end position="467"/>
    </location>
</feature>
<evidence type="ECO:0000256" key="7">
    <source>
        <dbReference type="ARBA" id="ARBA00038437"/>
    </source>
</evidence>
<comment type="catalytic activity">
    <reaction evidence="8">
        <text>ATP + H2O = ADP + phosphate + H(+)</text>
        <dbReference type="Rhea" id="RHEA:13065"/>
        <dbReference type="ChEBI" id="CHEBI:15377"/>
        <dbReference type="ChEBI" id="CHEBI:15378"/>
        <dbReference type="ChEBI" id="CHEBI:30616"/>
        <dbReference type="ChEBI" id="CHEBI:43474"/>
        <dbReference type="ChEBI" id="CHEBI:456216"/>
        <dbReference type="EC" id="3.6.4.13"/>
    </reaction>
</comment>
<dbReference type="InterPro" id="IPR011545">
    <property type="entry name" value="DEAD/DEAH_box_helicase_dom"/>
</dbReference>
<dbReference type="SUPFAM" id="SSF52540">
    <property type="entry name" value="P-loop containing nucleoside triphosphate hydrolases"/>
    <property type="match status" value="1"/>
</dbReference>
<evidence type="ECO:0000256" key="8">
    <source>
        <dbReference type="ARBA" id="ARBA00047984"/>
    </source>
</evidence>
<dbReference type="GO" id="GO:0003724">
    <property type="term" value="F:RNA helicase activity"/>
    <property type="evidence" value="ECO:0007669"/>
    <property type="project" value="UniProtKB-EC"/>
</dbReference>
<name>A0A398CBK7_9BURK</name>
<feature type="domain" description="DEAD-box RNA helicase Q" evidence="15">
    <location>
        <begin position="3"/>
        <end position="31"/>
    </location>
</feature>
<organism evidence="16 17">
    <name type="scientific">Simplicispira hankyongi</name>
    <dbReference type="NCBI Taxonomy" id="2315688"/>
    <lineage>
        <taxon>Bacteria</taxon>
        <taxon>Pseudomonadati</taxon>
        <taxon>Pseudomonadota</taxon>
        <taxon>Betaproteobacteria</taxon>
        <taxon>Burkholderiales</taxon>
        <taxon>Comamonadaceae</taxon>
        <taxon>Simplicispira</taxon>
    </lineage>
</organism>
<gene>
    <name evidence="16" type="ORF">D3F03_06485</name>
</gene>
<evidence type="ECO:0000259" key="13">
    <source>
        <dbReference type="PROSITE" id="PS51192"/>
    </source>
</evidence>
<feature type="domain" description="Helicase ATP-binding" evidence="13">
    <location>
        <begin position="34"/>
        <end position="212"/>
    </location>
</feature>
<dbReference type="PANTHER" id="PTHR47959:SF13">
    <property type="entry name" value="ATP-DEPENDENT RNA HELICASE RHLE"/>
    <property type="match status" value="1"/>
</dbReference>
<dbReference type="InterPro" id="IPR000629">
    <property type="entry name" value="RNA-helicase_DEAD-box_CS"/>
</dbReference>
<comment type="caution">
    <text evidence="16">The sequence shown here is derived from an EMBL/GenBank/DDBJ whole genome shotgun (WGS) entry which is preliminary data.</text>
</comment>
<reference evidence="16 17" key="1">
    <citation type="submission" date="2018-09" db="EMBL/GenBank/DDBJ databases">
        <title>Draft genome of Simplicispira sp. NY-02.</title>
        <authorList>
            <person name="Im W.T."/>
        </authorList>
    </citation>
    <scope>NUCLEOTIDE SEQUENCE [LARGE SCALE GENOMIC DNA]</scope>
    <source>
        <strain evidence="16 17">NY-02</strain>
    </source>
</reference>
<keyword evidence="6 11" id="KW-0067">ATP-binding</keyword>
<dbReference type="InterPro" id="IPR014001">
    <property type="entry name" value="Helicase_ATP-bd"/>
</dbReference>
<feature type="short sequence motif" description="Q motif" evidence="10">
    <location>
        <begin position="3"/>
        <end position="31"/>
    </location>
</feature>
<evidence type="ECO:0000256" key="2">
    <source>
        <dbReference type="ARBA" id="ARBA00022490"/>
    </source>
</evidence>
<evidence type="ECO:0000259" key="15">
    <source>
        <dbReference type="PROSITE" id="PS51195"/>
    </source>
</evidence>
<evidence type="ECO:0000256" key="1">
    <source>
        <dbReference type="ARBA" id="ARBA00012552"/>
    </source>
</evidence>
<keyword evidence="2" id="KW-0963">Cytoplasm</keyword>
<dbReference type="InterPro" id="IPR027417">
    <property type="entry name" value="P-loop_NTPase"/>
</dbReference>
<evidence type="ECO:0000313" key="16">
    <source>
        <dbReference type="EMBL" id="RIE00163.1"/>
    </source>
</evidence>
<dbReference type="OrthoDB" id="8520957at2"/>
<accession>A0A398CBK7</accession>
<dbReference type="InterPro" id="IPR050079">
    <property type="entry name" value="DEAD_box_RNA_helicase"/>
</dbReference>
<comment type="similarity">
    <text evidence="7 11">Belongs to the DEAD box helicase family.</text>
</comment>
<dbReference type="Gene3D" id="3.40.50.300">
    <property type="entry name" value="P-loop containing nucleotide triphosphate hydrolases"/>
    <property type="match status" value="2"/>
</dbReference>